<evidence type="ECO:0000256" key="3">
    <source>
        <dbReference type="ARBA" id="ARBA00023163"/>
    </source>
</evidence>
<evidence type="ECO:0000313" key="6">
    <source>
        <dbReference type="Proteomes" id="UP000324738"/>
    </source>
</evidence>
<dbReference type="PROSITE" id="PS50949">
    <property type="entry name" value="HTH_GNTR"/>
    <property type="match status" value="1"/>
</dbReference>
<dbReference type="SMART" id="SM00345">
    <property type="entry name" value="HTH_GNTR"/>
    <property type="match status" value="1"/>
</dbReference>
<dbReference type="AlphaFoldDB" id="A0A5B0E449"/>
<evidence type="ECO:0000313" key="5">
    <source>
        <dbReference type="EMBL" id="KAA0972169.1"/>
    </source>
</evidence>
<dbReference type="PANTHER" id="PTHR43537">
    <property type="entry name" value="TRANSCRIPTIONAL REGULATOR, GNTR FAMILY"/>
    <property type="match status" value="1"/>
</dbReference>
<keyword evidence="6" id="KW-1185">Reference proteome</keyword>
<accession>A0A5B0E449</accession>
<dbReference type="RefSeq" id="WP_149297632.1">
    <property type="nucleotide sequence ID" value="NZ_VTWH01000001.1"/>
</dbReference>
<dbReference type="Gene3D" id="1.10.10.10">
    <property type="entry name" value="Winged helix-like DNA-binding domain superfamily/Winged helix DNA-binding domain"/>
    <property type="match status" value="1"/>
</dbReference>
<dbReference type="GO" id="GO:0003700">
    <property type="term" value="F:DNA-binding transcription factor activity"/>
    <property type="evidence" value="ECO:0007669"/>
    <property type="project" value="InterPro"/>
</dbReference>
<name>A0A5B0E449_9HYPH</name>
<sequence length="241" mass="26828">MIDRPGTSDIPKLSRIETQSVHQRVYKDIRHVLMKGGFAPGQKVSSRKLGAELGTSDMPVRAALGRLLAEGALVQHRNGTFSIPRLSLRKFREVMTLRALIEGEAAAQACGNVDREGFQKLHAYSAGLVKAIEENAITDYLDYNQKLKFTIYRYSTSQVLVSMIRILWLQAGPFLRHLNRGLDMMVEANFQDEAIEALAVGNPEAARQAISRDILAGMAFLTIHGEFAPEEPEPETYDDVD</sequence>
<protein>
    <submittedName>
        <fullName evidence="5">GntR family transcriptional regulator</fullName>
    </submittedName>
</protein>
<evidence type="ECO:0000256" key="2">
    <source>
        <dbReference type="ARBA" id="ARBA00023125"/>
    </source>
</evidence>
<dbReference type="InterPro" id="IPR008920">
    <property type="entry name" value="TF_FadR/GntR_C"/>
</dbReference>
<dbReference type="SUPFAM" id="SSF48008">
    <property type="entry name" value="GntR ligand-binding domain-like"/>
    <property type="match status" value="1"/>
</dbReference>
<dbReference type="InterPro" id="IPR036388">
    <property type="entry name" value="WH-like_DNA-bd_sf"/>
</dbReference>
<dbReference type="InterPro" id="IPR000524">
    <property type="entry name" value="Tscrpt_reg_HTH_GntR"/>
</dbReference>
<dbReference type="InterPro" id="IPR036390">
    <property type="entry name" value="WH_DNA-bd_sf"/>
</dbReference>
<keyword evidence="1" id="KW-0805">Transcription regulation</keyword>
<proteinExistence type="predicted"/>
<feature type="domain" description="HTH gntR-type" evidence="4">
    <location>
        <begin position="19"/>
        <end position="85"/>
    </location>
</feature>
<dbReference type="Pfam" id="PF00392">
    <property type="entry name" value="GntR"/>
    <property type="match status" value="1"/>
</dbReference>
<reference evidence="5 6" key="1">
    <citation type="submission" date="2019-08" db="EMBL/GenBank/DDBJ databases">
        <title>Aureimonas fodiniaquatilis sp. nov., isolated from a coal mine wastewater.</title>
        <authorList>
            <person name="Kim W."/>
        </authorList>
    </citation>
    <scope>NUCLEOTIDE SEQUENCE [LARGE SCALE GENOMIC DNA]</scope>
    <source>
        <strain evidence="5 6">CAU 1482</strain>
    </source>
</reference>
<dbReference type="SUPFAM" id="SSF46785">
    <property type="entry name" value="Winged helix' DNA-binding domain"/>
    <property type="match status" value="1"/>
</dbReference>
<dbReference type="InterPro" id="IPR011711">
    <property type="entry name" value="GntR_C"/>
</dbReference>
<gene>
    <name evidence="5" type="ORF">FPY71_03380</name>
</gene>
<dbReference type="Pfam" id="PF07729">
    <property type="entry name" value="FCD"/>
    <property type="match status" value="1"/>
</dbReference>
<evidence type="ECO:0000259" key="4">
    <source>
        <dbReference type="PROSITE" id="PS50949"/>
    </source>
</evidence>
<comment type="caution">
    <text evidence="5">The sequence shown here is derived from an EMBL/GenBank/DDBJ whole genome shotgun (WGS) entry which is preliminary data.</text>
</comment>
<dbReference type="Proteomes" id="UP000324738">
    <property type="component" value="Unassembled WGS sequence"/>
</dbReference>
<keyword evidence="2" id="KW-0238">DNA-binding</keyword>
<dbReference type="EMBL" id="VTWH01000001">
    <property type="protein sequence ID" value="KAA0972169.1"/>
    <property type="molecule type" value="Genomic_DNA"/>
</dbReference>
<organism evidence="5 6">
    <name type="scientific">Aureimonas fodinaquatilis</name>
    <dbReference type="NCBI Taxonomy" id="2565783"/>
    <lineage>
        <taxon>Bacteria</taxon>
        <taxon>Pseudomonadati</taxon>
        <taxon>Pseudomonadota</taxon>
        <taxon>Alphaproteobacteria</taxon>
        <taxon>Hyphomicrobiales</taxon>
        <taxon>Aurantimonadaceae</taxon>
        <taxon>Aureimonas</taxon>
    </lineage>
</organism>
<evidence type="ECO:0000256" key="1">
    <source>
        <dbReference type="ARBA" id="ARBA00023015"/>
    </source>
</evidence>
<dbReference type="PANTHER" id="PTHR43537:SF39">
    <property type="entry name" value="HTH-TYPE TRANSCRIPTIONAL REGULATOR MCBR"/>
    <property type="match status" value="1"/>
</dbReference>
<dbReference type="SMART" id="SM00895">
    <property type="entry name" value="FCD"/>
    <property type="match status" value="1"/>
</dbReference>
<dbReference type="GO" id="GO:0003677">
    <property type="term" value="F:DNA binding"/>
    <property type="evidence" value="ECO:0007669"/>
    <property type="project" value="UniProtKB-KW"/>
</dbReference>
<dbReference type="Gene3D" id="1.20.120.530">
    <property type="entry name" value="GntR ligand-binding domain-like"/>
    <property type="match status" value="1"/>
</dbReference>
<dbReference type="OrthoDB" id="9815654at2"/>
<keyword evidence="3" id="KW-0804">Transcription</keyword>